<proteinExistence type="predicted"/>
<protein>
    <submittedName>
        <fullName evidence="2">Uncharacterized protein</fullName>
    </submittedName>
</protein>
<reference evidence="2 3" key="1">
    <citation type="submission" date="2018-06" db="EMBL/GenBank/DDBJ databases">
        <title>Comparative genomics reveals the genomic features of Rhizophagus irregularis, R. cerebriforme, R. diaphanum and Gigaspora rosea, and their symbiotic lifestyle signature.</title>
        <authorList>
            <person name="Morin E."/>
            <person name="San Clemente H."/>
            <person name="Chen E.C.H."/>
            <person name="De La Providencia I."/>
            <person name="Hainaut M."/>
            <person name="Kuo A."/>
            <person name="Kohler A."/>
            <person name="Murat C."/>
            <person name="Tang N."/>
            <person name="Roy S."/>
            <person name="Loubradou J."/>
            <person name="Henrissat B."/>
            <person name="Grigoriev I.V."/>
            <person name="Corradi N."/>
            <person name="Roux C."/>
            <person name="Martin F.M."/>
        </authorList>
    </citation>
    <scope>NUCLEOTIDE SEQUENCE [LARGE SCALE GENOMIC DNA]</scope>
    <source>
        <strain evidence="2 3">DAOM 194757</strain>
    </source>
</reference>
<evidence type="ECO:0000313" key="3">
    <source>
        <dbReference type="Proteomes" id="UP000266673"/>
    </source>
</evidence>
<organism evidence="2 3">
    <name type="scientific">Gigaspora rosea</name>
    <dbReference type="NCBI Taxonomy" id="44941"/>
    <lineage>
        <taxon>Eukaryota</taxon>
        <taxon>Fungi</taxon>
        <taxon>Fungi incertae sedis</taxon>
        <taxon>Mucoromycota</taxon>
        <taxon>Glomeromycotina</taxon>
        <taxon>Glomeromycetes</taxon>
        <taxon>Diversisporales</taxon>
        <taxon>Gigasporaceae</taxon>
        <taxon>Gigaspora</taxon>
    </lineage>
</organism>
<evidence type="ECO:0000313" key="2">
    <source>
        <dbReference type="EMBL" id="RIB09340.1"/>
    </source>
</evidence>
<sequence length="90" mass="10177">MTQTRSGSKNPEAKTQLYYPHYLIVVEPDQHDKNKLSASSTHIVESSNRKDTNALSTDKAPNIVISKPLSFGDKIALMTKVLYEKQRKED</sequence>
<accession>A0A397UGN7</accession>
<dbReference type="Proteomes" id="UP000266673">
    <property type="component" value="Unassembled WGS sequence"/>
</dbReference>
<gene>
    <name evidence="2" type="ORF">C2G38_2209206</name>
</gene>
<evidence type="ECO:0000256" key="1">
    <source>
        <dbReference type="SAM" id="MobiDB-lite"/>
    </source>
</evidence>
<feature type="compositionally biased region" description="Polar residues" evidence="1">
    <location>
        <begin position="36"/>
        <end position="46"/>
    </location>
</feature>
<name>A0A397UGN7_9GLOM</name>
<comment type="caution">
    <text evidence="2">The sequence shown here is derived from an EMBL/GenBank/DDBJ whole genome shotgun (WGS) entry which is preliminary data.</text>
</comment>
<dbReference type="EMBL" id="QKWP01001388">
    <property type="protein sequence ID" value="RIB09340.1"/>
    <property type="molecule type" value="Genomic_DNA"/>
</dbReference>
<keyword evidence="3" id="KW-1185">Reference proteome</keyword>
<feature type="region of interest" description="Disordered" evidence="1">
    <location>
        <begin position="33"/>
        <end position="56"/>
    </location>
</feature>
<dbReference type="OrthoDB" id="2425109at2759"/>
<dbReference type="AlphaFoldDB" id="A0A397UGN7"/>